<dbReference type="InterPro" id="IPR027417">
    <property type="entry name" value="P-loop_NTPase"/>
</dbReference>
<dbReference type="Gene3D" id="3.40.50.300">
    <property type="entry name" value="P-loop containing nucleotide triphosphate hydrolases"/>
    <property type="match status" value="2"/>
</dbReference>
<dbReference type="CDD" id="cd02028">
    <property type="entry name" value="UMPK_like"/>
    <property type="match status" value="2"/>
</dbReference>
<evidence type="ECO:0000256" key="1">
    <source>
        <dbReference type="SAM" id="Phobius"/>
    </source>
</evidence>
<accession>A0A9D3VV56</accession>
<dbReference type="PANTHER" id="PTHR10285">
    <property type="entry name" value="URIDINE KINASE"/>
    <property type="match status" value="1"/>
</dbReference>
<comment type="caution">
    <text evidence="3">The sequence shown here is derived from an EMBL/GenBank/DDBJ whole genome shotgun (WGS) entry which is preliminary data.</text>
</comment>
<feature type="domain" description="AAA+ ATPase" evidence="2">
    <location>
        <begin position="62"/>
        <end position="212"/>
    </location>
</feature>
<dbReference type="OrthoDB" id="738517at2759"/>
<dbReference type="Proteomes" id="UP000828251">
    <property type="component" value="Unassembled WGS sequence"/>
</dbReference>
<evidence type="ECO:0000313" key="3">
    <source>
        <dbReference type="EMBL" id="KAH1097997.1"/>
    </source>
</evidence>
<name>A0A9D3VV56_9ROSI</name>
<keyword evidence="1" id="KW-0812">Transmembrane</keyword>
<sequence>MDDEVVQRVFQEGGRDYFQQQPSTSTSSSSSILQSLPLHVSFDHGYYLLVKSIQELREKKEGLVTVGIGGPSGSGKTSLAEKVASVIGCTVIPMENYRGGTDEGTDLDSIDFDALIRNLEDLTEGKDTKIPVFDFHQKKCVGSKAIKSAMSGVVIVDGTYALHAKLRSLLDIRVAVVGGVHFSLLSKVRYDIGDSCSLDYLIDSIFPLFRKHIEPDLHHAQIRINNSFVSSFREAIYKLKCRSESPDGQYTFFLKDEAQTDNFIEMYLRPPSANEEARINDWIKVRQSGIRYYLSLGDQRIVDKNFIIRPKAEFEVGRMTLGGLLALGYNVVVSYKRASTSVTIGSLSLSLETIDTLGETFLVLRGTDRKTVGAEALRMGITRQWLTKSYLEMILERKGVPRLNTPPLVSATSVSHNQEKDIAAPKPIRTTPNLVSRLEDLAQPWTRSPTKSKMEPVLPTWHFASSDRSHGGSVATGSSAFRDTMKLAPMPDSYDLDRGLLLAVQGIQFLLENKSVPVIVGIGGPSGSGKTSLAHKMANIVGCEVVSLESYFKPEQVKDFKYDDFNSLDLPLLSKNIGDIKHGRKTKIPVFNLETGSRSCFKELEISEDCGVIIFEGVYALHPEIRKSLDLWIAVVGGVHSHLISRVQRDKSRVGCFMSQNEIMMTVFPIFQQHIEPHLVHAHLKIRNDFDPVLSPESSLFVLKSNKQVAYQDILNILDSAKFCSSVQNFIDIYLRLPGTPANGHIAESDCVRVRICEGRFALLIREPIREGNFIIQPKVDFDISISTVSGLLNLGYQAVAYIEASALIYQDGKILIEVDHLQDAPSPYLQIKGVNKEAVAAAGSALKLDGSYTTKSYLQIILERLPLVERSYSGIHTHQAARLQELVESIQSQGGSTPSESSQGREVSPMDGIIEDMQCRIRRLERWHTINTVLWTFLMSALIGYSLYQRKRQ</sequence>
<dbReference type="GO" id="GO:0005524">
    <property type="term" value="F:ATP binding"/>
    <property type="evidence" value="ECO:0007669"/>
    <property type="project" value="InterPro"/>
</dbReference>
<dbReference type="PRINTS" id="PR00988">
    <property type="entry name" value="URIDINKINASE"/>
</dbReference>
<keyword evidence="1" id="KW-0472">Membrane</keyword>
<dbReference type="GO" id="GO:0016301">
    <property type="term" value="F:kinase activity"/>
    <property type="evidence" value="ECO:0007669"/>
    <property type="project" value="InterPro"/>
</dbReference>
<dbReference type="SUPFAM" id="SSF55154">
    <property type="entry name" value="CYTH-like phosphatases"/>
    <property type="match status" value="1"/>
</dbReference>
<dbReference type="EMBL" id="JAIQCV010000005">
    <property type="protein sequence ID" value="KAH1097997.1"/>
    <property type="molecule type" value="Genomic_DNA"/>
</dbReference>
<gene>
    <name evidence="3" type="ORF">J1N35_014918</name>
</gene>
<keyword evidence="1" id="KW-1133">Transmembrane helix</keyword>
<dbReference type="InterPro" id="IPR033469">
    <property type="entry name" value="CYTH-like_dom_sf"/>
</dbReference>
<feature type="transmembrane region" description="Helical" evidence="1">
    <location>
        <begin position="928"/>
        <end position="949"/>
    </location>
</feature>
<dbReference type="InterPro" id="IPR006083">
    <property type="entry name" value="PRK/URK"/>
</dbReference>
<proteinExistence type="predicted"/>
<evidence type="ECO:0000313" key="4">
    <source>
        <dbReference type="Proteomes" id="UP000828251"/>
    </source>
</evidence>
<protein>
    <recommendedName>
        <fullName evidence="2">AAA+ ATPase domain-containing protein</fullName>
    </recommendedName>
</protein>
<dbReference type="SMART" id="SM00382">
    <property type="entry name" value="AAA"/>
    <property type="match status" value="2"/>
</dbReference>
<evidence type="ECO:0000259" key="2">
    <source>
        <dbReference type="SMART" id="SM00382"/>
    </source>
</evidence>
<reference evidence="3 4" key="1">
    <citation type="journal article" date="2021" name="Plant Biotechnol. J.">
        <title>Multi-omics assisted identification of the key and species-specific regulatory components of drought-tolerant mechanisms in Gossypium stocksii.</title>
        <authorList>
            <person name="Yu D."/>
            <person name="Ke L."/>
            <person name="Zhang D."/>
            <person name="Wu Y."/>
            <person name="Sun Y."/>
            <person name="Mei J."/>
            <person name="Sun J."/>
            <person name="Sun Y."/>
        </authorList>
    </citation>
    <scope>NUCLEOTIDE SEQUENCE [LARGE SCALE GENOMIC DNA]</scope>
    <source>
        <strain evidence="4">cv. E1</strain>
        <tissue evidence="3">Leaf</tissue>
    </source>
</reference>
<dbReference type="AlphaFoldDB" id="A0A9D3VV56"/>
<dbReference type="InterPro" id="IPR003593">
    <property type="entry name" value="AAA+_ATPase"/>
</dbReference>
<dbReference type="Gene3D" id="2.40.320.10">
    <property type="entry name" value="Hypothetical Protein Pfu-838710-001"/>
    <property type="match status" value="1"/>
</dbReference>
<keyword evidence="4" id="KW-1185">Reference proteome</keyword>
<dbReference type="Pfam" id="PF00485">
    <property type="entry name" value="PRK"/>
    <property type="match status" value="2"/>
</dbReference>
<organism evidence="3 4">
    <name type="scientific">Gossypium stocksii</name>
    <dbReference type="NCBI Taxonomy" id="47602"/>
    <lineage>
        <taxon>Eukaryota</taxon>
        <taxon>Viridiplantae</taxon>
        <taxon>Streptophyta</taxon>
        <taxon>Embryophyta</taxon>
        <taxon>Tracheophyta</taxon>
        <taxon>Spermatophyta</taxon>
        <taxon>Magnoliopsida</taxon>
        <taxon>eudicotyledons</taxon>
        <taxon>Gunneridae</taxon>
        <taxon>Pentapetalae</taxon>
        <taxon>rosids</taxon>
        <taxon>malvids</taxon>
        <taxon>Malvales</taxon>
        <taxon>Malvaceae</taxon>
        <taxon>Malvoideae</taxon>
        <taxon>Gossypium</taxon>
    </lineage>
</organism>
<dbReference type="SUPFAM" id="SSF52540">
    <property type="entry name" value="P-loop containing nucleoside triphosphate hydrolases"/>
    <property type="match status" value="2"/>
</dbReference>
<feature type="domain" description="AAA+ ATPase" evidence="2">
    <location>
        <begin position="516"/>
        <end position="662"/>
    </location>
</feature>